<keyword evidence="1" id="KW-0805">Transcription regulation</keyword>
<name>A0A6N4TH65_9FIRM</name>
<dbReference type="EMBL" id="AP019695">
    <property type="protein sequence ID" value="BBK22099.1"/>
    <property type="molecule type" value="Genomic_DNA"/>
</dbReference>
<evidence type="ECO:0000259" key="4">
    <source>
        <dbReference type="PROSITE" id="PS50995"/>
    </source>
</evidence>
<reference evidence="6" key="1">
    <citation type="submission" date="2019-05" db="EMBL/GenBank/DDBJ databases">
        <title>Complete genome sequencing of Absiella argi strain JCM 30884.</title>
        <authorList>
            <person name="Sakamoto M."/>
            <person name="Murakami T."/>
            <person name="Mori H."/>
        </authorList>
    </citation>
    <scope>NUCLEOTIDE SEQUENCE [LARGE SCALE GENOMIC DNA]</scope>
    <source>
        <strain evidence="6">JCM 30884</strain>
    </source>
</reference>
<gene>
    <name evidence="5" type="ORF">Aargi30884_10020</name>
</gene>
<dbReference type="InterPro" id="IPR036388">
    <property type="entry name" value="WH-like_DNA-bd_sf"/>
</dbReference>
<evidence type="ECO:0000256" key="2">
    <source>
        <dbReference type="ARBA" id="ARBA00023125"/>
    </source>
</evidence>
<keyword evidence="6" id="KW-1185">Reference proteome</keyword>
<dbReference type="KEGG" id="aarg:Aargi30884_10020"/>
<evidence type="ECO:0000256" key="3">
    <source>
        <dbReference type="ARBA" id="ARBA00023163"/>
    </source>
</evidence>
<protein>
    <recommendedName>
        <fullName evidence="4">HTH marR-type domain-containing protein</fullName>
    </recommendedName>
</protein>
<sequence length="150" mass="17275">MDRFELFLSGIHSIYRNIQQIKSAEMEELGLKGTHFLCLYYLHKSEIPLTPVQLSKKCLLDKAAISRIIKQLIEKNLVFYEETTEKRRYRNALSLTSKGKQITEVFMDRINVALSKGGKGLTEEERSIFYSCLTKIKNNLQEIVDDGGVL</sequence>
<dbReference type="InterPro" id="IPR036390">
    <property type="entry name" value="WH_DNA-bd_sf"/>
</dbReference>
<keyword evidence="2" id="KW-0238">DNA-binding</keyword>
<organism evidence="5 6">
    <name type="scientific">Amedibacterium intestinale</name>
    <dbReference type="NCBI Taxonomy" id="2583452"/>
    <lineage>
        <taxon>Bacteria</taxon>
        <taxon>Bacillati</taxon>
        <taxon>Bacillota</taxon>
        <taxon>Erysipelotrichia</taxon>
        <taxon>Erysipelotrichales</taxon>
        <taxon>Erysipelotrichaceae</taxon>
        <taxon>Amedibacterium</taxon>
    </lineage>
</organism>
<dbReference type="SUPFAM" id="SSF46785">
    <property type="entry name" value="Winged helix' DNA-binding domain"/>
    <property type="match status" value="1"/>
</dbReference>
<keyword evidence="3" id="KW-0804">Transcription</keyword>
<dbReference type="GO" id="GO:0003700">
    <property type="term" value="F:DNA-binding transcription factor activity"/>
    <property type="evidence" value="ECO:0007669"/>
    <property type="project" value="InterPro"/>
</dbReference>
<dbReference type="InterPro" id="IPR000835">
    <property type="entry name" value="HTH_MarR-typ"/>
</dbReference>
<dbReference type="Gene3D" id="1.10.10.10">
    <property type="entry name" value="Winged helix-like DNA-binding domain superfamily/Winged helix DNA-binding domain"/>
    <property type="match status" value="1"/>
</dbReference>
<dbReference type="RefSeq" id="WP_118277021.1">
    <property type="nucleotide sequence ID" value="NZ_AP019695.1"/>
</dbReference>
<proteinExistence type="predicted"/>
<dbReference type="Proteomes" id="UP000464754">
    <property type="component" value="Chromosome"/>
</dbReference>
<dbReference type="SMART" id="SM00347">
    <property type="entry name" value="HTH_MARR"/>
    <property type="match status" value="1"/>
</dbReference>
<dbReference type="PANTHER" id="PTHR42756:SF1">
    <property type="entry name" value="TRANSCRIPTIONAL REPRESSOR OF EMRAB OPERON"/>
    <property type="match status" value="1"/>
</dbReference>
<evidence type="ECO:0000313" key="6">
    <source>
        <dbReference type="Proteomes" id="UP000464754"/>
    </source>
</evidence>
<feature type="domain" description="HTH marR-type" evidence="4">
    <location>
        <begin position="1"/>
        <end position="138"/>
    </location>
</feature>
<dbReference type="Pfam" id="PF12802">
    <property type="entry name" value="MarR_2"/>
    <property type="match status" value="1"/>
</dbReference>
<dbReference type="PROSITE" id="PS50995">
    <property type="entry name" value="HTH_MARR_2"/>
    <property type="match status" value="1"/>
</dbReference>
<dbReference type="AlphaFoldDB" id="A0A6N4TH65"/>
<evidence type="ECO:0000256" key="1">
    <source>
        <dbReference type="ARBA" id="ARBA00023015"/>
    </source>
</evidence>
<dbReference type="PANTHER" id="PTHR42756">
    <property type="entry name" value="TRANSCRIPTIONAL REGULATOR, MARR"/>
    <property type="match status" value="1"/>
</dbReference>
<accession>A0A6N4TH65</accession>
<dbReference type="GO" id="GO:0003677">
    <property type="term" value="F:DNA binding"/>
    <property type="evidence" value="ECO:0007669"/>
    <property type="project" value="UniProtKB-KW"/>
</dbReference>
<evidence type="ECO:0000313" key="5">
    <source>
        <dbReference type="EMBL" id="BBK22099.1"/>
    </source>
</evidence>